<keyword evidence="2" id="KW-1185">Reference proteome</keyword>
<evidence type="ECO:0000313" key="2">
    <source>
        <dbReference type="Proteomes" id="UP000006757"/>
    </source>
</evidence>
<reference evidence="1 2" key="1">
    <citation type="journal article" date="2012" name="Eukaryot. Cell">
        <title>Genome sequence of the Trichosporon asahii environmental strain CBS 8904.</title>
        <authorList>
            <person name="Yang R.Y."/>
            <person name="Li H.T."/>
            <person name="Zhu H."/>
            <person name="Zhou G.P."/>
            <person name="Wang M."/>
            <person name="Wang L."/>
        </authorList>
    </citation>
    <scope>NUCLEOTIDE SEQUENCE [LARGE SCALE GENOMIC DNA]</scope>
    <source>
        <strain evidence="1 2">CBS 8904</strain>
    </source>
</reference>
<dbReference type="EMBL" id="AMBO01000362">
    <property type="protein sequence ID" value="EKC99776.1"/>
    <property type="molecule type" value="Genomic_DNA"/>
</dbReference>
<dbReference type="Proteomes" id="UP000006757">
    <property type="component" value="Unassembled WGS sequence"/>
</dbReference>
<organism evidence="1 2">
    <name type="scientific">Trichosporon asahii var. asahii (strain CBS 8904)</name>
    <name type="common">Yeast</name>
    <dbReference type="NCBI Taxonomy" id="1220162"/>
    <lineage>
        <taxon>Eukaryota</taxon>
        <taxon>Fungi</taxon>
        <taxon>Dikarya</taxon>
        <taxon>Basidiomycota</taxon>
        <taxon>Agaricomycotina</taxon>
        <taxon>Tremellomycetes</taxon>
        <taxon>Trichosporonales</taxon>
        <taxon>Trichosporonaceae</taxon>
        <taxon>Trichosporon</taxon>
    </lineage>
</organism>
<protein>
    <submittedName>
        <fullName evidence="1">Uncharacterized protein</fullName>
    </submittedName>
</protein>
<evidence type="ECO:0000313" key="1">
    <source>
        <dbReference type="EMBL" id="EKC99776.1"/>
    </source>
</evidence>
<dbReference type="HOGENOM" id="CLU_2086477_0_0_1"/>
<sequence length="136" mass="14396">MQQYILALAISAPIYIESNMSTPSLSSTLESQNTAFVSLPSPPPTAYSSSTTLVYSPVSLSGASTPTLFSKSPLAPALALPAKTVPKHVAQHPFLQSIKHDEVKGGDVDAETQIWSAQRTISGKNKNGTQLVWTVA</sequence>
<dbReference type="AlphaFoldDB" id="K1VKM6"/>
<dbReference type="InParanoid" id="K1VKM6"/>
<name>K1VKM6_TRIAC</name>
<gene>
    <name evidence="1" type="ORF">A1Q2_05922</name>
</gene>
<proteinExistence type="predicted"/>
<accession>K1VKM6</accession>
<comment type="caution">
    <text evidence="1">The sequence shown here is derived from an EMBL/GenBank/DDBJ whole genome shotgun (WGS) entry which is preliminary data.</text>
</comment>